<evidence type="ECO:0000313" key="3">
    <source>
        <dbReference type="Proteomes" id="UP000630097"/>
    </source>
</evidence>
<dbReference type="EMBL" id="BONV01000019">
    <property type="protein sequence ID" value="GIG81364.1"/>
    <property type="molecule type" value="Genomic_DNA"/>
</dbReference>
<comment type="caution">
    <text evidence="2">The sequence shown here is derived from an EMBL/GenBank/DDBJ whole genome shotgun (WGS) entry which is preliminary data.</text>
</comment>
<keyword evidence="1" id="KW-0812">Transmembrane</keyword>
<proteinExistence type="predicted"/>
<feature type="transmembrane region" description="Helical" evidence="1">
    <location>
        <begin position="51"/>
        <end position="75"/>
    </location>
</feature>
<dbReference type="Proteomes" id="UP000630097">
    <property type="component" value="Unassembled WGS sequence"/>
</dbReference>
<dbReference type="AlphaFoldDB" id="A0A8J3PUM4"/>
<sequence>MGDFVGAALGFPAVLFSFMLVVVIAYWVLVLLGGLGLDLPDEFLSGIGMRGLPAGVALSLMVAIAWFVSLAGVVLVDGTPARIAVLLVALLAAWSLTRLLALPFRRFLPPIAAPSRNDFVGRMCVIRTGRVGRDFGQAEVTAEDGSSAVVQVRQTGEDDLRAGSSALIFDYDPEGEFFWVMPYEMH</sequence>
<keyword evidence="3" id="KW-1185">Reference proteome</keyword>
<feature type="transmembrane region" description="Helical" evidence="1">
    <location>
        <begin position="12"/>
        <end position="39"/>
    </location>
</feature>
<dbReference type="RefSeq" id="WP_203884728.1">
    <property type="nucleotide sequence ID" value="NZ_BAABHH010000018.1"/>
</dbReference>
<keyword evidence="1" id="KW-0472">Membrane</keyword>
<organism evidence="2 3">
    <name type="scientific">Planotetraspora kaengkrachanensis</name>
    <dbReference type="NCBI Taxonomy" id="575193"/>
    <lineage>
        <taxon>Bacteria</taxon>
        <taxon>Bacillati</taxon>
        <taxon>Actinomycetota</taxon>
        <taxon>Actinomycetes</taxon>
        <taxon>Streptosporangiales</taxon>
        <taxon>Streptosporangiaceae</taxon>
        <taxon>Planotetraspora</taxon>
    </lineage>
</organism>
<evidence type="ECO:0000313" key="2">
    <source>
        <dbReference type="EMBL" id="GIG81364.1"/>
    </source>
</evidence>
<protein>
    <recommendedName>
        <fullName evidence="4">DUF1449 family protein</fullName>
    </recommendedName>
</protein>
<reference evidence="2 3" key="1">
    <citation type="submission" date="2021-01" db="EMBL/GenBank/DDBJ databases">
        <title>Whole genome shotgun sequence of Planotetraspora kaengkrachanensis NBRC 104272.</title>
        <authorList>
            <person name="Komaki H."/>
            <person name="Tamura T."/>
        </authorList>
    </citation>
    <scope>NUCLEOTIDE SEQUENCE [LARGE SCALE GENOMIC DNA]</scope>
    <source>
        <strain evidence="2 3">NBRC 104272</strain>
    </source>
</reference>
<keyword evidence="1" id="KW-1133">Transmembrane helix</keyword>
<gene>
    <name evidence="2" type="ORF">Pka01_44910</name>
</gene>
<accession>A0A8J3PUM4</accession>
<name>A0A8J3PUM4_9ACTN</name>
<evidence type="ECO:0000256" key="1">
    <source>
        <dbReference type="SAM" id="Phobius"/>
    </source>
</evidence>
<feature type="transmembrane region" description="Helical" evidence="1">
    <location>
        <begin position="81"/>
        <end position="101"/>
    </location>
</feature>
<evidence type="ECO:0008006" key="4">
    <source>
        <dbReference type="Google" id="ProtNLM"/>
    </source>
</evidence>